<dbReference type="EMBL" id="MU826915">
    <property type="protein sequence ID" value="KAJ7369538.1"/>
    <property type="molecule type" value="Genomic_DNA"/>
</dbReference>
<name>A0A9X0CPK9_9CNID</name>
<dbReference type="PANTHER" id="PTHR33153:SF3">
    <property type="entry name" value="TRAFFICKING PROTEIN PARTICLE COMPLEX SUBUNIT 11 DOMAIN-CONTAINING PROTEIN"/>
    <property type="match status" value="1"/>
</dbReference>
<organism evidence="2 3">
    <name type="scientific">Desmophyllum pertusum</name>
    <dbReference type="NCBI Taxonomy" id="174260"/>
    <lineage>
        <taxon>Eukaryota</taxon>
        <taxon>Metazoa</taxon>
        <taxon>Cnidaria</taxon>
        <taxon>Anthozoa</taxon>
        <taxon>Hexacorallia</taxon>
        <taxon>Scleractinia</taxon>
        <taxon>Caryophylliina</taxon>
        <taxon>Caryophylliidae</taxon>
        <taxon>Desmophyllum</taxon>
    </lineage>
</organism>
<evidence type="ECO:0000259" key="1">
    <source>
        <dbReference type="Pfam" id="PF25273"/>
    </source>
</evidence>
<evidence type="ECO:0000313" key="2">
    <source>
        <dbReference type="EMBL" id="KAJ7369538.1"/>
    </source>
</evidence>
<sequence length="339" mass="39573">MEECQQDFPTEVVKQNQFVLNLLHQFGNGNAATENELEDVTFTIMGRSLCEDCLCILFDVSDSRYQRIKNFYRVGSKVIYHGNNFHHPCKTEQSYKAGAWLDHYLDTYSEPMPHVDIFHLHVPSKKAVFNDKPTEVEISESLLYKLWNNKVKIPTKNHIFARCPQCQGLRKRCFEAGKCAAAIEALKEERRQHKDLYMAEKQDYYNRSTRSVNHPDDVMCIIYDGMHKEKTKLPRFSKNPSKDLEAVYGNTLLVHHTHEDVDRMFENGNEHFRKADMVTPNELSIQMKKVPFVCEAKPVPCVWDISSFITPFLRMVHDFGNVHHFWLHKSVEGSLFLNL</sequence>
<comment type="caution">
    <text evidence="2">The sequence shown here is derived from an EMBL/GenBank/DDBJ whole genome shotgun (WGS) entry which is preliminary data.</text>
</comment>
<reference evidence="2" key="1">
    <citation type="submission" date="2023-01" db="EMBL/GenBank/DDBJ databases">
        <title>Genome assembly of the deep-sea coral Lophelia pertusa.</title>
        <authorList>
            <person name="Herrera S."/>
            <person name="Cordes E."/>
        </authorList>
    </citation>
    <scope>NUCLEOTIDE SEQUENCE</scope>
    <source>
        <strain evidence="2">USNM1676648</strain>
        <tissue evidence="2">Polyp</tissue>
    </source>
</reference>
<dbReference type="InterPro" id="IPR057191">
    <property type="entry name" value="DUF7869"/>
</dbReference>
<protein>
    <recommendedName>
        <fullName evidence="1">DUF7869 domain-containing protein</fullName>
    </recommendedName>
</protein>
<dbReference type="Pfam" id="PF25273">
    <property type="entry name" value="DUF7869"/>
    <property type="match status" value="1"/>
</dbReference>
<evidence type="ECO:0000313" key="3">
    <source>
        <dbReference type="Proteomes" id="UP001163046"/>
    </source>
</evidence>
<gene>
    <name evidence="2" type="ORF">OS493_038244</name>
</gene>
<accession>A0A9X0CPK9</accession>
<dbReference type="PANTHER" id="PTHR33153">
    <property type="entry name" value="MYND-TYPE DOMAIN-CONTAINING PROTEIN"/>
    <property type="match status" value="1"/>
</dbReference>
<proteinExistence type="predicted"/>
<dbReference type="OrthoDB" id="10398178at2759"/>
<keyword evidence="3" id="KW-1185">Reference proteome</keyword>
<dbReference type="Proteomes" id="UP001163046">
    <property type="component" value="Unassembled WGS sequence"/>
</dbReference>
<feature type="domain" description="DUF7869" evidence="1">
    <location>
        <begin position="245"/>
        <end position="335"/>
    </location>
</feature>
<dbReference type="AlphaFoldDB" id="A0A9X0CPK9"/>